<reference evidence="2 5" key="2">
    <citation type="submission" date="2022-05" db="EMBL/GenBank/DDBJ databases">
        <title>Genome Sequencing of Bee-Associated Microbes.</title>
        <authorList>
            <person name="Dunlap C."/>
        </authorList>
    </citation>
    <scope>NUCLEOTIDE SEQUENCE [LARGE SCALE GENOMIC DNA]</scope>
    <source>
        <strain evidence="2 5">NRRL B-23120</strain>
    </source>
</reference>
<dbReference type="EMBL" id="CP026520">
    <property type="protein sequence ID" value="QAV17797.1"/>
    <property type="molecule type" value="Genomic_DNA"/>
</dbReference>
<proteinExistence type="predicted"/>
<dbReference type="KEGG" id="pchi:PC41400_09030"/>
<evidence type="ECO:0000313" key="4">
    <source>
        <dbReference type="Proteomes" id="UP000288943"/>
    </source>
</evidence>
<keyword evidence="5" id="KW-1185">Reference proteome</keyword>
<dbReference type="RefSeq" id="WP_042231071.1">
    <property type="nucleotide sequence ID" value="NZ_BQWH01000001.1"/>
</dbReference>
<dbReference type="Proteomes" id="UP000288943">
    <property type="component" value="Chromosome"/>
</dbReference>
<dbReference type="GeneID" id="95374950"/>
<name>A0A410WU49_9BACL</name>
<evidence type="ECO:0000313" key="2">
    <source>
        <dbReference type="EMBL" id="MCY9597417.1"/>
    </source>
</evidence>
<keyword evidence="1" id="KW-0732">Signal</keyword>
<feature type="signal peptide" evidence="1">
    <location>
        <begin position="1"/>
        <end position="24"/>
    </location>
</feature>
<feature type="chain" id="PRO_5019366531" evidence="1">
    <location>
        <begin position="25"/>
        <end position="121"/>
    </location>
</feature>
<organism evidence="3 4">
    <name type="scientific">Paenibacillus chitinolyticus</name>
    <dbReference type="NCBI Taxonomy" id="79263"/>
    <lineage>
        <taxon>Bacteria</taxon>
        <taxon>Bacillati</taxon>
        <taxon>Bacillota</taxon>
        <taxon>Bacilli</taxon>
        <taxon>Bacillales</taxon>
        <taxon>Paenibacillaceae</taxon>
        <taxon>Paenibacillus</taxon>
    </lineage>
</organism>
<gene>
    <name evidence="2" type="ORF">M5X16_16775</name>
    <name evidence="3" type="ORF">PC41400_09030</name>
</gene>
<evidence type="ECO:0000313" key="5">
    <source>
        <dbReference type="Proteomes" id="UP001527202"/>
    </source>
</evidence>
<dbReference type="AlphaFoldDB" id="A0A410WU49"/>
<sequence length="121" mass="12723">MRKAFRVYGLAAVILTMTATTAYAANQESTAYAKSGGNDAKSSYITGQGQMGRMKFNSSGGGYGFYEKVCSGSTTYGPASYIPASGGSVDELVPMPSNCQFKLHITSGLNFPVAGTIQNYE</sequence>
<dbReference type="Proteomes" id="UP001527202">
    <property type="component" value="Unassembled WGS sequence"/>
</dbReference>
<reference evidence="3 4" key="1">
    <citation type="submission" date="2018-01" db="EMBL/GenBank/DDBJ databases">
        <title>The whole genome sequencing and assembly of Paenibacillus chitinolyticus KCCM 41400 strain.</title>
        <authorList>
            <person name="Kim J.-Y."/>
            <person name="Park M.-K."/>
            <person name="Lee Y.-J."/>
            <person name="Yi H."/>
            <person name="Bahn Y.-S."/>
            <person name="Kim J.F."/>
            <person name="Lee D.-W."/>
        </authorList>
    </citation>
    <scope>NUCLEOTIDE SEQUENCE [LARGE SCALE GENOMIC DNA]</scope>
    <source>
        <strain evidence="3 4">KCCM 41400</strain>
    </source>
</reference>
<dbReference type="OrthoDB" id="2670765at2"/>
<evidence type="ECO:0000313" key="3">
    <source>
        <dbReference type="EMBL" id="QAV17797.1"/>
    </source>
</evidence>
<evidence type="ECO:0000256" key="1">
    <source>
        <dbReference type="SAM" id="SignalP"/>
    </source>
</evidence>
<protein>
    <submittedName>
        <fullName evidence="3">Uncharacterized protein</fullName>
    </submittedName>
</protein>
<dbReference type="EMBL" id="JAMDMJ010000021">
    <property type="protein sequence ID" value="MCY9597417.1"/>
    <property type="molecule type" value="Genomic_DNA"/>
</dbReference>
<accession>A0A410WU49</accession>